<dbReference type="InterPro" id="IPR013783">
    <property type="entry name" value="Ig-like_fold"/>
</dbReference>
<dbReference type="EnsemblMetazoa" id="Aqu2.1.16389_001">
    <property type="protein sequence ID" value="Aqu2.1.16389_001"/>
    <property type="gene ID" value="Aqu2.1.16389"/>
</dbReference>
<organism evidence="6">
    <name type="scientific">Amphimedon queenslandica</name>
    <name type="common">Sponge</name>
    <dbReference type="NCBI Taxonomy" id="400682"/>
    <lineage>
        <taxon>Eukaryota</taxon>
        <taxon>Metazoa</taxon>
        <taxon>Porifera</taxon>
        <taxon>Demospongiae</taxon>
        <taxon>Heteroscleromorpha</taxon>
        <taxon>Haplosclerida</taxon>
        <taxon>Niphatidae</taxon>
        <taxon>Amphimedon</taxon>
    </lineage>
</organism>
<dbReference type="InterPro" id="IPR038765">
    <property type="entry name" value="Papain-like_cys_pep_sf"/>
</dbReference>
<dbReference type="InParanoid" id="A0A1X7TND4"/>
<dbReference type="Gene3D" id="3.40.395.10">
    <property type="entry name" value="Adenoviral Proteinase, Chain A"/>
    <property type="match status" value="1"/>
</dbReference>
<dbReference type="PROSITE" id="PS50600">
    <property type="entry name" value="ULP_PROTEASE"/>
    <property type="match status" value="1"/>
</dbReference>
<dbReference type="PANTHER" id="PTHR34718">
    <property type="entry name" value="PHD-TYPE DOMAIN-CONTAINING PROTEIN"/>
    <property type="match status" value="1"/>
</dbReference>
<keyword evidence="2" id="KW-0645">Protease</keyword>
<keyword evidence="3" id="KW-0378">Hydrolase</keyword>
<protein>
    <recommendedName>
        <fullName evidence="5">Ubiquitin-like protease family profile domain-containing protein</fullName>
    </recommendedName>
</protein>
<dbReference type="InterPro" id="IPR003653">
    <property type="entry name" value="Peptidase_C48_C"/>
</dbReference>
<dbReference type="Pfam" id="PF02902">
    <property type="entry name" value="Peptidase_C48"/>
    <property type="match status" value="1"/>
</dbReference>
<dbReference type="SUPFAM" id="SSF54001">
    <property type="entry name" value="Cysteine proteinases"/>
    <property type="match status" value="1"/>
</dbReference>
<dbReference type="GO" id="GO:0006508">
    <property type="term" value="P:proteolysis"/>
    <property type="evidence" value="ECO:0007669"/>
    <property type="project" value="UniProtKB-KW"/>
</dbReference>
<accession>A0A1X7TND4</accession>
<proteinExistence type="inferred from homology"/>
<evidence type="ECO:0000313" key="6">
    <source>
        <dbReference type="EnsemblMetazoa" id="Aqu2.1.16389_001"/>
    </source>
</evidence>
<evidence type="ECO:0000259" key="5">
    <source>
        <dbReference type="PROSITE" id="PS50600"/>
    </source>
</evidence>
<reference evidence="6" key="1">
    <citation type="submission" date="2017-05" db="UniProtKB">
        <authorList>
            <consortium name="EnsemblMetazoa"/>
        </authorList>
    </citation>
    <scope>IDENTIFICATION</scope>
</reference>
<dbReference type="OrthoDB" id="4327074at2759"/>
<dbReference type="GO" id="GO:0008234">
    <property type="term" value="F:cysteine-type peptidase activity"/>
    <property type="evidence" value="ECO:0007669"/>
    <property type="project" value="InterPro"/>
</dbReference>
<sequence length="257" mass="28700">MEKADRVTTTGRKPLPKPSRSDVEDHVYTIESEGSTDEDDWWIKDLGLKQDDYWVLKDGGHLSDRVINASQLMLKEQYKVEGLQSTLCGENLSFRPPCKSDACIVQILHTGNSHWLCIIVNPATCVVEVMDSASSKLNEITMLQIAKIVNTMKPSFKIVVLPVQQQQGSSDCGLLSISFATAFCTGSNVEPRVEPDYPPTADAGESVLVQLPHDEVTLDGGWSKDDKGIVKYSWKLLKGNQARNQVEMKVIYNYMYQ</sequence>
<feature type="region of interest" description="Disordered" evidence="4">
    <location>
        <begin position="1"/>
        <end position="25"/>
    </location>
</feature>
<name>A0A1X7TND4_AMPQE</name>
<evidence type="ECO:0000256" key="1">
    <source>
        <dbReference type="ARBA" id="ARBA00005234"/>
    </source>
</evidence>
<evidence type="ECO:0000256" key="2">
    <source>
        <dbReference type="ARBA" id="ARBA00022670"/>
    </source>
</evidence>
<evidence type="ECO:0000256" key="4">
    <source>
        <dbReference type="SAM" id="MobiDB-lite"/>
    </source>
</evidence>
<evidence type="ECO:0000256" key="3">
    <source>
        <dbReference type="ARBA" id="ARBA00022801"/>
    </source>
</evidence>
<dbReference type="PANTHER" id="PTHR34718:SF2">
    <property type="entry name" value="PHD-TYPE DOMAIN-CONTAINING PROTEIN"/>
    <property type="match status" value="1"/>
</dbReference>
<dbReference type="Gene3D" id="2.60.40.10">
    <property type="entry name" value="Immunoglobulins"/>
    <property type="match status" value="1"/>
</dbReference>
<feature type="domain" description="Ubiquitin-like protease family profile" evidence="5">
    <location>
        <begin position="1"/>
        <end position="183"/>
    </location>
</feature>
<dbReference type="Pfam" id="PF22352">
    <property type="entry name" value="K319L-like_PKD"/>
    <property type="match status" value="1"/>
</dbReference>
<dbReference type="AlphaFoldDB" id="A0A1X7TND4"/>
<comment type="similarity">
    <text evidence="1">Belongs to the peptidase C48 family.</text>
</comment>